<dbReference type="AlphaFoldDB" id="A0A2P7BIS4"/>
<feature type="region of interest" description="Disordered" evidence="1">
    <location>
        <begin position="53"/>
        <end position="75"/>
    </location>
</feature>
<dbReference type="EMBL" id="PGGM01000002">
    <property type="protein sequence ID" value="PSH66332.1"/>
    <property type="molecule type" value="Genomic_DNA"/>
</dbReference>
<gene>
    <name evidence="2" type="ORF">CU103_07170</name>
</gene>
<name>A0A2P7BIS4_9HYPH</name>
<evidence type="ECO:0000256" key="1">
    <source>
        <dbReference type="SAM" id="MobiDB-lite"/>
    </source>
</evidence>
<proteinExistence type="predicted"/>
<protein>
    <submittedName>
        <fullName evidence="2">Uncharacterized protein</fullName>
    </submittedName>
</protein>
<accession>A0A2P7BIS4</accession>
<keyword evidence="3" id="KW-1185">Reference proteome</keyword>
<evidence type="ECO:0000313" key="2">
    <source>
        <dbReference type="EMBL" id="PSH66332.1"/>
    </source>
</evidence>
<dbReference type="Proteomes" id="UP000241764">
    <property type="component" value="Unassembled WGS sequence"/>
</dbReference>
<comment type="caution">
    <text evidence="2">The sequence shown here is derived from an EMBL/GenBank/DDBJ whole genome shotgun (WGS) entry which is preliminary data.</text>
</comment>
<sequence>MTEIEEPEDDGEADAFPPWRDHCEVIPFELSKDPAWVRCRHRSRACRVSTRLRPPAGEGRNTFESRQSVKGGRASPDSLSMWIFGFPGWRKPTKIFIG</sequence>
<evidence type="ECO:0000313" key="3">
    <source>
        <dbReference type="Proteomes" id="UP000241764"/>
    </source>
</evidence>
<organism evidence="2 3">
    <name type="scientific">Phyllobacterium sophorae</name>
    <dbReference type="NCBI Taxonomy" id="1520277"/>
    <lineage>
        <taxon>Bacteria</taxon>
        <taxon>Pseudomonadati</taxon>
        <taxon>Pseudomonadota</taxon>
        <taxon>Alphaproteobacteria</taxon>
        <taxon>Hyphomicrobiales</taxon>
        <taxon>Phyllobacteriaceae</taxon>
        <taxon>Phyllobacterium</taxon>
    </lineage>
</organism>
<reference evidence="3" key="1">
    <citation type="submission" date="2017-11" db="EMBL/GenBank/DDBJ databases">
        <authorList>
            <person name="Kuznetsova I."/>
            <person name="Sazanova A."/>
            <person name="Chirak E."/>
            <person name="Safronova V."/>
            <person name="Willems A."/>
        </authorList>
    </citation>
    <scope>NUCLEOTIDE SEQUENCE [LARGE SCALE GENOMIC DNA]</scope>
    <source>
        <strain evidence="3">CCBAU 03422</strain>
    </source>
</reference>